<protein>
    <submittedName>
        <fullName evidence="1">ATP synthase F0 subunit 8</fullName>
    </submittedName>
</protein>
<accession>Q697H7</accession>
<name>Q697H7_ALEAC</name>
<reference evidence="1" key="1">
    <citation type="journal article" date="2004" name="BMC Evol. Biol.">
        <title>Organization of the mitochondrial genomes of whiteflies, aphids, and psyllids (Hemiptera, Sternorrhyncha).</title>
        <authorList>
            <person name="Thao M.L."/>
            <person name="Baumann L."/>
            <person name="Baumann P."/>
        </authorList>
    </citation>
    <scope>NUCLEOTIDE SEQUENCE</scope>
</reference>
<dbReference type="EMBL" id="AY572538">
    <property type="protein sequence ID" value="AAS77037.1"/>
    <property type="molecule type" value="Genomic_DNA"/>
</dbReference>
<organism evidence="1">
    <name type="scientific">Aleurochiton aceris</name>
    <name type="common">Whitefly</name>
    <dbReference type="NCBI Taxonomy" id="266942"/>
    <lineage>
        <taxon>Eukaryota</taxon>
        <taxon>Metazoa</taxon>
        <taxon>Ecdysozoa</taxon>
        <taxon>Arthropoda</taxon>
        <taxon>Hexapoda</taxon>
        <taxon>Insecta</taxon>
        <taxon>Pterygota</taxon>
        <taxon>Neoptera</taxon>
        <taxon>Paraneoptera</taxon>
        <taxon>Hemiptera</taxon>
        <taxon>Sternorrhyncha</taxon>
        <taxon>Aleyrodoidea</taxon>
        <taxon>Aleyrodidae</taxon>
        <taxon>Aleyrodinae</taxon>
        <taxon>Aleurochiton</taxon>
    </lineage>
</organism>
<sequence>MYMFFLFVSFFFFFFFYKLIFSVNVGSMSCFSLMESKIYLVWDTLNVK</sequence>
<keyword evidence="1" id="KW-0496">Mitochondrion</keyword>
<gene>
    <name evidence="1" type="primary">ATP8</name>
</gene>
<geneLocation type="mitochondrion" evidence="1"/>
<proteinExistence type="predicted"/>
<dbReference type="AlphaFoldDB" id="Q697H7"/>
<evidence type="ECO:0000313" key="1">
    <source>
        <dbReference type="EMBL" id="AAS77037.1"/>
    </source>
</evidence>